<gene>
    <name evidence="2" type="ORF">FHX41_1070</name>
</gene>
<organism evidence="2 3">
    <name type="scientific">Actinomadura hallensis</name>
    <dbReference type="NCBI Taxonomy" id="337895"/>
    <lineage>
        <taxon>Bacteria</taxon>
        <taxon>Bacillati</taxon>
        <taxon>Actinomycetota</taxon>
        <taxon>Actinomycetes</taxon>
        <taxon>Streptosporangiales</taxon>
        <taxon>Thermomonosporaceae</taxon>
        <taxon>Actinomadura</taxon>
    </lineage>
</organism>
<feature type="compositionally biased region" description="Basic and acidic residues" evidence="1">
    <location>
        <begin position="36"/>
        <end position="46"/>
    </location>
</feature>
<feature type="compositionally biased region" description="Basic residues" evidence="1">
    <location>
        <begin position="19"/>
        <end position="30"/>
    </location>
</feature>
<accession>A0A543IA46</accession>
<reference evidence="2 3" key="1">
    <citation type="submission" date="2019-06" db="EMBL/GenBank/DDBJ databases">
        <title>Sequencing the genomes of 1000 actinobacteria strains.</title>
        <authorList>
            <person name="Klenk H.-P."/>
        </authorList>
    </citation>
    <scope>NUCLEOTIDE SEQUENCE [LARGE SCALE GENOMIC DNA]</scope>
    <source>
        <strain evidence="2 3">DSM 45043</strain>
    </source>
</reference>
<feature type="compositionally biased region" description="Basic residues" evidence="1">
    <location>
        <begin position="1"/>
        <end position="11"/>
    </location>
</feature>
<feature type="region of interest" description="Disordered" evidence="1">
    <location>
        <begin position="1"/>
        <end position="81"/>
    </location>
</feature>
<evidence type="ECO:0000256" key="1">
    <source>
        <dbReference type="SAM" id="MobiDB-lite"/>
    </source>
</evidence>
<dbReference type="AlphaFoldDB" id="A0A543IA46"/>
<proteinExistence type="predicted"/>
<dbReference type="EMBL" id="VFPO01000001">
    <property type="protein sequence ID" value="TQM67456.1"/>
    <property type="molecule type" value="Genomic_DNA"/>
</dbReference>
<dbReference type="RefSeq" id="WP_141966449.1">
    <property type="nucleotide sequence ID" value="NZ_VFPO01000001.1"/>
</dbReference>
<evidence type="ECO:0000313" key="2">
    <source>
        <dbReference type="EMBL" id="TQM67456.1"/>
    </source>
</evidence>
<comment type="caution">
    <text evidence="2">The sequence shown here is derived from an EMBL/GenBank/DDBJ whole genome shotgun (WGS) entry which is preliminary data.</text>
</comment>
<sequence length="81" mass="9203">MAPHLGRRRHETAKEAPRRRFGLRRPRWRPGPRPDGSPEKTVVVERRPRRWKGSPSRPKGQGRDGEIRGTGPAGPGVSPRR</sequence>
<name>A0A543IA46_9ACTN</name>
<protein>
    <submittedName>
        <fullName evidence="2">Uncharacterized protein</fullName>
    </submittedName>
</protein>
<dbReference type="Proteomes" id="UP000316706">
    <property type="component" value="Unassembled WGS sequence"/>
</dbReference>
<evidence type="ECO:0000313" key="3">
    <source>
        <dbReference type="Proteomes" id="UP000316706"/>
    </source>
</evidence>
<keyword evidence="3" id="KW-1185">Reference proteome</keyword>